<dbReference type="EMBL" id="RRCN01000001">
    <property type="protein sequence ID" value="RRJ62380.1"/>
    <property type="molecule type" value="Genomic_DNA"/>
</dbReference>
<name>A0A3P3TX25_9BACL</name>
<dbReference type="OrthoDB" id="2644100at2"/>
<dbReference type="RefSeq" id="WP_128630267.1">
    <property type="nucleotide sequence ID" value="NZ_RRCN01000001.1"/>
</dbReference>
<organism evidence="1 2">
    <name type="scientific">Paenibacillus oralis</name>
    <dbReference type="NCBI Taxonomy" id="2490856"/>
    <lineage>
        <taxon>Bacteria</taxon>
        <taxon>Bacillati</taxon>
        <taxon>Bacillota</taxon>
        <taxon>Bacilli</taxon>
        <taxon>Bacillales</taxon>
        <taxon>Paenibacillaceae</taxon>
        <taxon>Paenibacillus</taxon>
    </lineage>
</organism>
<protein>
    <submittedName>
        <fullName evidence="1">Uncharacterized protein</fullName>
    </submittedName>
</protein>
<proteinExistence type="predicted"/>
<dbReference type="InterPro" id="IPR058600">
    <property type="entry name" value="YhjD-like"/>
</dbReference>
<evidence type="ECO:0000313" key="2">
    <source>
        <dbReference type="Proteomes" id="UP000267017"/>
    </source>
</evidence>
<sequence length="125" mass="14609">MNGKITTEELTMIRDYVLLPHMEQMVERSLTDVEHSTNILKSLYTMAGRYVLNSITSDMRKLRAELRQRNIKISNEEHSDFIVYYRYYCRGYQDRFGMTRDVMRSEISTRLGAYVAAVGGAIKKP</sequence>
<reference evidence="1 2" key="1">
    <citation type="submission" date="2018-11" db="EMBL/GenBank/DDBJ databases">
        <title>Genome sequencing of Paenibacillus sp. KCOM 3021 (= ChDC PVNT-B20).</title>
        <authorList>
            <person name="Kook J.-K."/>
            <person name="Park S.-N."/>
            <person name="Lim Y.K."/>
        </authorList>
    </citation>
    <scope>NUCLEOTIDE SEQUENCE [LARGE SCALE GENOMIC DNA]</scope>
    <source>
        <strain evidence="1 2">KCOM 3021</strain>
    </source>
</reference>
<dbReference type="Proteomes" id="UP000267017">
    <property type="component" value="Unassembled WGS sequence"/>
</dbReference>
<evidence type="ECO:0000313" key="1">
    <source>
        <dbReference type="EMBL" id="RRJ62380.1"/>
    </source>
</evidence>
<dbReference type="AlphaFoldDB" id="A0A3P3TX25"/>
<keyword evidence="2" id="KW-1185">Reference proteome</keyword>
<comment type="caution">
    <text evidence="1">The sequence shown here is derived from an EMBL/GenBank/DDBJ whole genome shotgun (WGS) entry which is preliminary data.</text>
</comment>
<gene>
    <name evidence="1" type="ORF">EHV15_05015</name>
</gene>
<accession>A0A3P3TX25</accession>
<dbReference type="Pfam" id="PF26325">
    <property type="entry name" value="YhjD"/>
    <property type="match status" value="1"/>
</dbReference>